<dbReference type="PANTHER" id="PTHR35378">
    <property type="entry name" value="UNNAMED PRODUCT"/>
    <property type="match status" value="1"/>
</dbReference>
<dbReference type="GeneID" id="94291988"/>
<organism evidence="2 3">
    <name type="scientific">Porcisia hertigi</name>
    <dbReference type="NCBI Taxonomy" id="2761500"/>
    <lineage>
        <taxon>Eukaryota</taxon>
        <taxon>Discoba</taxon>
        <taxon>Euglenozoa</taxon>
        <taxon>Kinetoplastea</taxon>
        <taxon>Metakinetoplastina</taxon>
        <taxon>Trypanosomatida</taxon>
        <taxon>Trypanosomatidae</taxon>
        <taxon>Leishmaniinae</taxon>
        <taxon>Porcisia</taxon>
    </lineage>
</organism>
<evidence type="ECO:0000313" key="3">
    <source>
        <dbReference type="Proteomes" id="UP000674318"/>
    </source>
</evidence>
<accession>A0A836IWP6</accession>
<dbReference type="AlphaFoldDB" id="A0A836IWP6"/>
<protein>
    <submittedName>
        <fullName evidence="2">Uncharacterized protein</fullName>
    </submittedName>
</protein>
<proteinExistence type="predicted"/>
<evidence type="ECO:0000313" key="2">
    <source>
        <dbReference type="EMBL" id="KAG5506455.1"/>
    </source>
</evidence>
<dbReference type="OrthoDB" id="415230at2759"/>
<dbReference type="Proteomes" id="UP000674318">
    <property type="component" value="Unassembled WGS sequence"/>
</dbReference>
<evidence type="ECO:0000256" key="1">
    <source>
        <dbReference type="SAM" id="MobiDB-lite"/>
    </source>
</evidence>
<reference evidence="2 3" key="1">
    <citation type="submission" date="2021-02" db="EMBL/GenBank/DDBJ databases">
        <title>Porcisia hertigi Genome sequencing and assembly.</title>
        <authorList>
            <person name="Almutairi H."/>
            <person name="Gatherer D."/>
        </authorList>
    </citation>
    <scope>NUCLEOTIDE SEQUENCE [LARGE SCALE GENOMIC DNA]</scope>
    <source>
        <strain evidence="2 3">C119</strain>
    </source>
</reference>
<dbReference type="PANTHER" id="PTHR35378:SF1">
    <property type="entry name" value="C2H2-TYPE DOMAIN-CONTAINING PROTEIN"/>
    <property type="match status" value="1"/>
</dbReference>
<feature type="compositionally biased region" description="Low complexity" evidence="1">
    <location>
        <begin position="255"/>
        <end position="268"/>
    </location>
</feature>
<dbReference type="EMBL" id="JAFJZO010000020">
    <property type="protein sequence ID" value="KAG5506455.1"/>
    <property type="molecule type" value="Genomic_DNA"/>
</dbReference>
<dbReference type="RefSeq" id="XP_067757617.1">
    <property type="nucleotide sequence ID" value="XM_067901911.1"/>
</dbReference>
<comment type="caution">
    <text evidence="2">The sequence shown here is derived from an EMBL/GenBank/DDBJ whole genome shotgun (WGS) entry which is preliminary data.</text>
</comment>
<feature type="region of interest" description="Disordered" evidence="1">
    <location>
        <begin position="169"/>
        <end position="276"/>
    </location>
</feature>
<gene>
    <name evidence="2" type="ORF">JKF63_05958</name>
</gene>
<name>A0A836IWP6_9TRYP</name>
<feature type="compositionally biased region" description="Low complexity" evidence="1">
    <location>
        <begin position="219"/>
        <end position="236"/>
    </location>
</feature>
<sequence>MPPSGKASRSGVEQVVEVDPLLVYFTFSRIRPRFSCGRTIESTLQQFRDGELQPRDLPLLSVLTDGAHQHYYSQNNRRLYMYKQLRREGFLDTLPVRLRPLPQTKRMHAKYTPETCTLNATLMRDTAHRDEVKDTRASAADGSDTLKFQDGFEAGDACTSPRALEKTSAGCDAARSDRLPAPSLSVPPWQANNAAMASLEREMSDDGDPCNVPARSKQNKSQQQGKSTLPQQQQQQPSAYHSGNASRRQRRRKGAAAPAAARSPSISRGDSGGTSALEKELCRFGLNM</sequence>
<keyword evidence="3" id="KW-1185">Reference proteome</keyword>
<dbReference type="KEGG" id="phet:94291988"/>